<name>A0A8T5V4L0_9EURY</name>
<reference evidence="2" key="1">
    <citation type="journal article" date="2022" name="Microbiol. Resour. Announc.">
        <title>Draft Genome Sequence of a Methanogenic Archaeon from West Spitsbergen Permafrost.</title>
        <authorList>
            <person name="Trubitsyn V."/>
            <person name="Rivkina E."/>
            <person name="Shcherbakova V."/>
        </authorList>
    </citation>
    <scope>NUCLEOTIDE SEQUENCE [LARGE SCALE GENOMIC DNA]</scope>
    <source>
        <strain evidence="2">VT</strain>
    </source>
</reference>
<dbReference type="EMBL" id="JAIOUQ010000016">
    <property type="protein sequence ID" value="MBZ2166831.1"/>
    <property type="molecule type" value="Genomic_DNA"/>
</dbReference>
<sequence>MEELYINESNERVQIIEKMLTYKISLENSHGDLVEELNKHYNQINKSSTDDLNGFIDVEHVSYENPYEAYLITQIKIVEFLPHVIAEYIHKLNVGEDIDQVLELFELDVFHVKRDIYSDLSEWEILLDHITEERISEIICNPKGHGDLILKEIIWIKKYEEKLLKKGT</sequence>
<gene>
    <name evidence="1" type="ORF">K8N75_12375</name>
</gene>
<proteinExistence type="predicted"/>
<dbReference type="RefSeq" id="WP_223792377.1">
    <property type="nucleotide sequence ID" value="NZ_JAIOUQ010000016.1"/>
</dbReference>
<comment type="caution">
    <text evidence="1">The sequence shown here is derived from an EMBL/GenBank/DDBJ whole genome shotgun (WGS) entry which is preliminary data.</text>
</comment>
<accession>A0A8T5V4L0</accession>
<dbReference type="Proteomes" id="UP000825933">
    <property type="component" value="Unassembled WGS sequence"/>
</dbReference>
<dbReference type="AlphaFoldDB" id="A0A8T5V4L0"/>
<evidence type="ECO:0000313" key="1">
    <source>
        <dbReference type="EMBL" id="MBZ2166831.1"/>
    </source>
</evidence>
<protein>
    <submittedName>
        <fullName evidence="1">Uncharacterized protein</fullName>
    </submittedName>
</protein>
<evidence type="ECO:0000313" key="2">
    <source>
        <dbReference type="Proteomes" id="UP000825933"/>
    </source>
</evidence>
<organism evidence="1 2">
    <name type="scientific">Methanobacterium spitsbergense</name>
    <dbReference type="NCBI Taxonomy" id="2874285"/>
    <lineage>
        <taxon>Archaea</taxon>
        <taxon>Methanobacteriati</taxon>
        <taxon>Methanobacteriota</taxon>
        <taxon>Methanomada group</taxon>
        <taxon>Methanobacteria</taxon>
        <taxon>Methanobacteriales</taxon>
        <taxon>Methanobacteriaceae</taxon>
        <taxon>Methanobacterium</taxon>
    </lineage>
</organism>
<keyword evidence="2" id="KW-1185">Reference proteome</keyword>